<name>A0ACA9P8B3_9GLOM</name>
<sequence>PKISPGRFDKGQLCHFLLRQGQHFPVKKEHNFNNLDRRIWGKINIMTELIIIRTRESEKIKKFLEQERVDYEVYHEEEKPQKISEAELGRAYQEAWSNPQRYQEAQK</sequence>
<protein>
    <submittedName>
        <fullName evidence="1">14438_t:CDS:1</fullName>
    </submittedName>
</protein>
<comment type="caution">
    <text evidence="1">The sequence shown here is derived from an EMBL/GenBank/DDBJ whole genome shotgun (WGS) entry which is preliminary data.</text>
</comment>
<dbReference type="EMBL" id="CAJVPW010022111">
    <property type="protein sequence ID" value="CAG8696190.1"/>
    <property type="molecule type" value="Genomic_DNA"/>
</dbReference>
<gene>
    <name evidence="1" type="ORF">SPELUC_LOCUS11031</name>
</gene>
<evidence type="ECO:0000313" key="2">
    <source>
        <dbReference type="Proteomes" id="UP000789366"/>
    </source>
</evidence>
<reference evidence="1" key="1">
    <citation type="submission" date="2021-06" db="EMBL/GenBank/DDBJ databases">
        <authorList>
            <person name="Kallberg Y."/>
            <person name="Tangrot J."/>
            <person name="Rosling A."/>
        </authorList>
    </citation>
    <scope>NUCLEOTIDE SEQUENCE</scope>
    <source>
        <strain evidence="1">28 12/20/2015</strain>
    </source>
</reference>
<dbReference type="Proteomes" id="UP000789366">
    <property type="component" value="Unassembled WGS sequence"/>
</dbReference>
<feature type="non-terminal residue" evidence="1">
    <location>
        <position position="1"/>
    </location>
</feature>
<evidence type="ECO:0000313" key="1">
    <source>
        <dbReference type="EMBL" id="CAG8696190.1"/>
    </source>
</evidence>
<organism evidence="1 2">
    <name type="scientific">Cetraspora pellucida</name>
    <dbReference type="NCBI Taxonomy" id="1433469"/>
    <lineage>
        <taxon>Eukaryota</taxon>
        <taxon>Fungi</taxon>
        <taxon>Fungi incertae sedis</taxon>
        <taxon>Mucoromycota</taxon>
        <taxon>Glomeromycotina</taxon>
        <taxon>Glomeromycetes</taxon>
        <taxon>Diversisporales</taxon>
        <taxon>Gigasporaceae</taxon>
        <taxon>Cetraspora</taxon>
    </lineage>
</organism>
<proteinExistence type="predicted"/>
<accession>A0ACA9P8B3</accession>
<keyword evidence="2" id="KW-1185">Reference proteome</keyword>